<evidence type="ECO:0000313" key="2">
    <source>
        <dbReference type="EMBL" id="MBK1667695.1"/>
    </source>
</evidence>
<dbReference type="InterPro" id="IPR036465">
    <property type="entry name" value="vWFA_dom_sf"/>
</dbReference>
<reference evidence="2 3" key="1">
    <citation type="journal article" date="2020" name="Microorganisms">
        <title>Osmotic Adaptation and Compatible Solute Biosynthesis of Phototrophic Bacteria as Revealed from Genome Analyses.</title>
        <authorList>
            <person name="Imhoff J.F."/>
            <person name="Rahn T."/>
            <person name="Kunzel S."/>
            <person name="Keller A."/>
            <person name="Neulinger S.C."/>
        </authorList>
    </citation>
    <scope>NUCLEOTIDE SEQUENCE [LARGE SCALE GENOMIC DNA]</scope>
    <source>
        <strain evidence="2 3">DSM 9895</strain>
    </source>
</reference>
<gene>
    <name evidence="2" type="ORF">CKO28_06560</name>
</gene>
<accession>A0ABS1DBE4</accession>
<evidence type="ECO:0008006" key="4">
    <source>
        <dbReference type="Google" id="ProtNLM"/>
    </source>
</evidence>
<keyword evidence="3" id="KW-1185">Reference proteome</keyword>
<feature type="region of interest" description="Disordered" evidence="1">
    <location>
        <begin position="1"/>
        <end position="24"/>
    </location>
</feature>
<organism evidence="2 3">
    <name type="scientific">Rhodovibrio sodomensis</name>
    <dbReference type="NCBI Taxonomy" id="1088"/>
    <lineage>
        <taxon>Bacteria</taxon>
        <taxon>Pseudomonadati</taxon>
        <taxon>Pseudomonadota</taxon>
        <taxon>Alphaproteobacteria</taxon>
        <taxon>Rhodospirillales</taxon>
        <taxon>Rhodovibrionaceae</taxon>
        <taxon>Rhodovibrio</taxon>
    </lineage>
</organism>
<feature type="compositionally biased region" description="Basic and acidic residues" evidence="1">
    <location>
        <begin position="1"/>
        <end position="10"/>
    </location>
</feature>
<dbReference type="EMBL" id="NRRL01000010">
    <property type="protein sequence ID" value="MBK1667695.1"/>
    <property type="molecule type" value="Genomic_DNA"/>
</dbReference>
<protein>
    <recommendedName>
        <fullName evidence="4">VWFA domain-containing protein</fullName>
    </recommendedName>
</protein>
<proteinExistence type="predicted"/>
<evidence type="ECO:0000313" key="3">
    <source>
        <dbReference type="Proteomes" id="UP001296873"/>
    </source>
</evidence>
<dbReference type="Proteomes" id="UP001296873">
    <property type="component" value="Unassembled WGS sequence"/>
</dbReference>
<dbReference type="SUPFAM" id="SSF53300">
    <property type="entry name" value="vWA-like"/>
    <property type="match status" value="1"/>
</dbReference>
<dbReference type="Pfam" id="PF06707">
    <property type="entry name" value="DUF1194"/>
    <property type="match status" value="1"/>
</dbReference>
<sequence length="272" mass="28086">MTEADRDPQRPRAAGPAGGSRAAGGWGRRGVLSLAAGLPLGLLARPGSGRAQDGGRPVDVELVLAADGSGSIDDDELATQRRGYADALTHPRVLQAIQGGYHGRIALTFIEWGGGRSQHTIVDWREIAGAGDAQAFGDALMAAPRAARGWNSISGAIAYGHQKIDENGFAGHRKVIDISGDGPQRGGPPLGLTRQQAVDAGITINALVVRRPGGGYPGPGGMPLADHYERDVIGGRGAFVMTADAEIGFTDAILNKLIQEIADVRPTGAARG</sequence>
<comment type="caution">
    <text evidence="2">The sequence shown here is derived from an EMBL/GenBank/DDBJ whole genome shotgun (WGS) entry which is preliminary data.</text>
</comment>
<dbReference type="InterPro" id="IPR010607">
    <property type="entry name" value="DUF1194"/>
</dbReference>
<evidence type="ECO:0000256" key="1">
    <source>
        <dbReference type="SAM" id="MobiDB-lite"/>
    </source>
</evidence>
<dbReference type="RefSeq" id="WP_200339854.1">
    <property type="nucleotide sequence ID" value="NZ_NRRL01000010.1"/>
</dbReference>
<name>A0ABS1DBE4_9PROT</name>